<dbReference type="Proteomes" id="UP000481153">
    <property type="component" value="Unassembled WGS sequence"/>
</dbReference>
<keyword evidence="3" id="KW-1185">Reference proteome</keyword>
<protein>
    <recommendedName>
        <fullName evidence="4">START domain-containing protein</fullName>
    </recommendedName>
</protein>
<evidence type="ECO:0000313" key="2">
    <source>
        <dbReference type="EMBL" id="KAF0736083.1"/>
    </source>
</evidence>
<keyword evidence="1" id="KW-0175">Coiled coil</keyword>
<reference evidence="2 3" key="1">
    <citation type="submission" date="2019-07" db="EMBL/GenBank/DDBJ databases">
        <title>Genomics analysis of Aphanomyces spp. identifies a new class of oomycete effector associated with host adaptation.</title>
        <authorList>
            <person name="Gaulin E."/>
        </authorList>
    </citation>
    <scope>NUCLEOTIDE SEQUENCE [LARGE SCALE GENOMIC DNA]</scope>
    <source>
        <strain evidence="2 3">ATCC 201684</strain>
    </source>
</reference>
<proteinExistence type="predicted"/>
<dbReference type="AlphaFoldDB" id="A0A6G0X7T6"/>
<name>A0A6G0X7T6_9STRA</name>
<sequence length="359" mass="41664">MDRRKRDILELRRQVDILKATLLQAKNIAVGRPDMSVWERAARNQILAYSKSLSENEKLRAHVRENATFIEDMASTLRKRPRLSFDVHSEEWRTYKLAAQTSLRIAAIHAIADHQYKQLETAFIKAGIFECHHDVIRDELLQQPDGRIMPERVYHITIAAPFRLIGAAVWKVFNGEYPMRIPEGAEETLEKVDPHTVYQAFRNMDTNDEVHANMVYKYYVEANREVIVWRSVLEDALIPRMRDGVVQNKWGWLVLAPTDNPSTCRVSFLHQVSPFDRNTKITFADYIESKNALMDKYAFGRPPEIPGTFPGGNVKEDMTVSLGPVKKTFLERDKELERTLKDVIDNVVFEYLQFTPTTW</sequence>
<gene>
    <name evidence="2" type="ORF">Ae201684_007669</name>
</gene>
<evidence type="ECO:0008006" key="4">
    <source>
        <dbReference type="Google" id="ProtNLM"/>
    </source>
</evidence>
<dbReference type="VEuPathDB" id="FungiDB:AeMF1_004830"/>
<comment type="caution">
    <text evidence="2">The sequence shown here is derived from an EMBL/GenBank/DDBJ whole genome shotgun (WGS) entry which is preliminary data.</text>
</comment>
<evidence type="ECO:0000313" key="3">
    <source>
        <dbReference type="Proteomes" id="UP000481153"/>
    </source>
</evidence>
<accession>A0A6G0X7T6</accession>
<dbReference type="EMBL" id="VJMJ01000090">
    <property type="protein sequence ID" value="KAF0736083.1"/>
    <property type="molecule type" value="Genomic_DNA"/>
</dbReference>
<organism evidence="2 3">
    <name type="scientific">Aphanomyces euteiches</name>
    <dbReference type="NCBI Taxonomy" id="100861"/>
    <lineage>
        <taxon>Eukaryota</taxon>
        <taxon>Sar</taxon>
        <taxon>Stramenopiles</taxon>
        <taxon>Oomycota</taxon>
        <taxon>Saprolegniomycetes</taxon>
        <taxon>Saprolegniales</taxon>
        <taxon>Verrucalvaceae</taxon>
        <taxon>Aphanomyces</taxon>
    </lineage>
</organism>
<feature type="coiled-coil region" evidence="1">
    <location>
        <begin position="1"/>
        <end position="28"/>
    </location>
</feature>
<evidence type="ECO:0000256" key="1">
    <source>
        <dbReference type="SAM" id="Coils"/>
    </source>
</evidence>